<dbReference type="InterPro" id="IPR036396">
    <property type="entry name" value="Cyt_P450_sf"/>
</dbReference>
<dbReference type="GO" id="GO:0016705">
    <property type="term" value="F:oxidoreductase activity, acting on paired donors, with incorporation or reduction of molecular oxygen"/>
    <property type="evidence" value="ECO:0007669"/>
    <property type="project" value="InterPro"/>
</dbReference>
<dbReference type="EMBL" id="ML771382">
    <property type="protein sequence ID" value="KAE9382536.1"/>
    <property type="molecule type" value="Genomic_DNA"/>
</dbReference>
<gene>
    <name evidence="1" type="ORF">BT96DRAFT_1010472</name>
</gene>
<proteinExistence type="predicted"/>
<keyword evidence="2" id="KW-1185">Reference proteome</keyword>
<evidence type="ECO:0000313" key="1">
    <source>
        <dbReference type="EMBL" id="KAE9382536.1"/>
    </source>
</evidence>
<dbReference type="GO" id="GO:0005506">
    <property type="term" value="F:iron ion binding"/>
    <property type="evidence" value="ECO:0007669"/>
    <property type="project" value="InterPro"/>
</dbReference>
<sequence>MLFPLPPGPPKFPIIGNFFDMPTEKEWLTFAQWGEKYGKLSSVTGKRASAFILLGSF</sequence>
<organism evidence="1 2">
    <name type="scientific">Gymnopus androsaceus JB14</name>
    <dbReference type="NCBI Taxonomy" id="1447944"/>
    <lineage>
        <taxon>Eukaryota</taxon>
        <taxon>Fungi</taxon>
        <taxon>Dikarya</taxon>
        <taxon>Basidiomycota</taxon>
        <taxon>Agaricomycotina</taxon>
        <taxon>Agaricomycetes</taxon>
        <taxon>Agaricomycetidae</taxon>
        <taxon>Agaricales</taxon>
        <taxon>Marasmiineae</taxon>
        <taxon>Omphalotaceae</taxon>
        <taxon>Gymnopus</taxon>
    </lineage>
</organism>
<evidence type="ECO:0000313" key="2">
    <source>
        <dbReference type="Proteomes" id="UP000799118"/>
    </source>
</evidence>
<dbReference type="OrthoDB" id="1055148at2759"/>
<dbReference type="SUPFAM" id="SSF48264">
    <property type="entry name" value="Cytochrome P450"/>
    <property type="match status" value="1"/>
</dbReference>
<dbReference type="AlphaFoldDB" id="A0A6A4GAM1"/>
<reference evidence="1" key="1">
    <citation type="journal article" date="2019" name="Environ. Microbiol.">
        <title>Fungal ecological strategies reflected in gene transcription - a case study of two litter decomposers.</title>
        <authorList>
            <person name="Barbi F."/>
            <person name="Kohler A."/>
            <person name="Barry K."/>
            <person name="Baskaran P."/>
            <person name="Daum C."/>
            <person name="Fauchery L."/>
            <person name="Ihrmark K."/>
            <person name="Kuo A."/>
            <person name="LaButti K."/>
            <person name="Lipzen A."/>
            <person name="Morin E."/>
            <person name="Grigoriev I.V."/>
            <person name="Henrissat B."/>
            <person name="Lindahl B."/>
            <person name="Martin F."/>
        </authorList>
    </citation>
    <scope>NUCLEOTIDE SEQUENCE</scope>
    <source>
        <strain evidence="1">JB14</strain>
    </source>
</reference>
<protein>
    <recommendedName>
        <fullName evidence="3">Cytochrome P450</fullName>
    </recommendedName>
</protein>
<dbReference type="Proteomes" id="UP000799118">
    <property type="component" value="Unassembled WGS sequence"/>
</dbReference>
<accession>A0A6A4GAM1</accession>
<evidence type="ECO:0008006" key="3">
    <source>
        <dbReference type="Google" id="ProtNLM"/>
    </source>
</evidence>
<dbReference type="GO" id="GO:0004497">
    <property type="term" value="F:monooxygenase activity"/>
    <property type="evidence" value="ECO:0007669"/>
    <property type="project" value="InterPro"/>
</dbReference>
<name>A0A6A4GAM1_9AGAR</name>
<dbReference type="Gene3D" id="1.10.630.10">
    <property type="entry name" value="Cytochrome P450"/>
    <property type="match status" value="1"/>
</dbReference>
<dbReference type="GO" id="GO:0020037">
    <property type="term" value="F:heme binding"/>
    <property type="evidence" value="ECO:0007669"/>
    <property type="project" value="InterPro"/>
</dbReference>